<dbReference type="Pfam" id="PF08454">
    <property type="entry name" value="RIH_assoc"/>
    <property type="match status" value="1"/>
</dbReference>
<name>A0A1R2BFZ9_9CILI</name>
<evidence type="ECO:0000256" key="5">
    <source>
        <dbReference type="SAM" id="Coils"/>
    </source>
</evidence>
<dbReference type="PRINTS" id="PR00779">
    <property type="entry name" value="INSP3RECEPTR"/>
</dbReference>
<dbReference type="Gene3D" id="1.10.287.70">
    <property type="match status" value="1"/>
</dbReference>
<feature type="transmembrane region" description="Helical" evidence="7">
    <location>
        <begin position="2587"/>
        <end position="2611"/>
    </location>
</feature>
<comment type="caution">
    <text evidence="11">The sequence shown here is derived from an EMBL/GenBank/DDBJ whole genome shotgun (WGS) entry which is preliminary data.</text>
</comment>
<feature type="transmembrane region" description="Helical" evidence="7">
    <location>
        <begin position="2466"/>
        <end position="2490"/>
    </location>
</feature>
<evidence type="ECO:0000313" key="12">
    <source>
        <dbReference type="Proteomes" id="UP000187209"/>
    </source>
</evidence>
<evidence type="ECO:0000259" key="8">
    <source>
        <dbReference type="Pfam" id="PF00520"/>
    </source>
</evidence>
<keyword evidence="5" id="KW-0175">Coiled coil</keyword>
<dbReference type="OrthoDB" id="295684at2759"/>
<dbReference type="GO" id="GO:0070679">
    <property type="term" value="F:inositol 1,4,5 trisphosphate binding"/>
    <property type="evidence" value="ECO:0007669"/>
    <property type="project" value="InterPro"/>
</dbReference>
<keyword evidence="3 7" id="KW-1133">Transmembrane helix</keyword>
<keyword evidence="12" id="KW-1185">Reference proteome</keyword>
<organism evidence="11 12">
    <name type="scientific">Stentor coeruleus</name>
    <dbReference type="NCBI Taxonomy" id="5963"/>
    <lineage>
        <taxon>Eukaryota</taxon>
        <taxon>Sar</taxon>
        <taxon>Alveolata</taxon>
        <taxon>Ciliophora</taxon>
        <taxon>Postciliodesmatophora</taxon>
        <taxon>Heterotrichea</taxon>
        <taxon>Heterotrichida</taxon>
        <taxon>Stentoridae</taxon>
        <taxon>Stentor</taxon>
    </lineage>
</organism>
<comment type="subcellular location">
    <subcellularLocation>
        <location evidence="1">Membrane</location>
        <topology evidence="1">Multi-pass membrane protein</topology>
    </subcellularLocation>
</comment>
<dbReference type="InterPro" id="IPR013662">
    <property type="entry name" value="RIH_assoc-dom"/>
</dbReference>
<feature type="domain" description="Inositol 1,4,5-trisphosphate/ryanodine receptor" evidence="10">
    <location>
        <begin position="79"/>
        <end position="298"/>
    </location>
</feature>
<dbReference type="InterPro" id="IPR000493">
    <property type="entry name" value="InsP3_rcpt"/>
</dbReference>
<evidence type="ECO:0000259" key="9">
    <source>
        <dbReference type="Pfam" id="PF08454"/>
    </source>
</evidence>
<reference evidence="11 12" key="1">
    <citation type="submission" date="2016-11" db="EMBL/GenBank/DDBJ databases">
        <title>The macronuclear genome of Stentor coeruleus: a giant cell with tiny introns.</title>
        <authorList>
            <person name="Slabodnick M."/>
            <person name="Ruby J.G."/>
            <person name="Reiff S.B."/>
            <person name="Swart E.C."/>
            <person name="Gosai S."/>
            <person name="Prabakaran S."/>
            <person name="Witkowska E."/>
            <person name="Larue G.E."/>
            <person name="Fisher S."/>
            <person name="Freeman R.M."/>
            <person name="Gunawardena J."/>
            <person name="Chu W."/>
            <person name="Stover N.A."/>
            <person name="Gregory B.D."/>
            <person name="Nowacki M."/>
            <person name="Derisi J."/>
            <person name="Roy S.W."/>
            <person name="Marshall W.F."/>
            <person name="Sood P."/>
        </authorList>
    </citation>
    <scope>NUCLEOTIDE SEQUENCE [LARGE SCALE GENOMIC DNA]</scope>
    <source>
        <strain evidence="11">WM001</strain>
    </source>
</reference>
<sequence>MIKQIAAKTIDKILTRHFSKFALDQICKCVPPEELRASVAMKRLTAKATLLPPLMNKPSVPSEPAPMKLNQVLPDIEEGFLLMGDVVALIAIETQGMQSVSGVIIGDGVAHNFLDCISTSNFKNNEKIPFRLCLFRIEPVRQYGYSNMRRTYIKLENQNDENIEKLKAAEEEEQNDNETETELSYGRFLTFGERIQLRHVHSNSFITTSKEVSKQRGCLQVILDPLGNEGSWFEIKSCSPIRQDGEIIRYSDNFCLTLNLDNAKYYLHMGVPKLWKEDQDFELNASSSYTWWQVRKFISHIVIKENPDFVATGDSFRIQFKQTEGFLSVTPRDIEEILPEPEGDQPRVHKVKEKKESNCKVYIEKHKSCLSVWELIRENPFIGGLAEKDGIFRIKHVATGLVLSLTKAGNLVLSYERNSEMSLFKIIQEPNDNIYHTFGTLVKIESVALNKILSARVSDLDEDLLFTETDYSQVPLSTTENRKQDTKTSFVLYDEPESSTIYIYQISSLMPKVFIFYKYIKFWGCIKRGANFNQNFEIAKSTESDLESQVIFFIRILSKIQKRILYEGKNLDERQETLRLTGFLEILLKFAKLIDKKLELPAKFPVERMPKNFQKSKVKMILEGIKGAVKTEFLQFPGVVGIKYLMRLSKEIYRIIFYSIRNNVASCMELQKYQDFLCSQLFSYETEVGILLKELYKLSSGTIAKANSSLFKVWIDLIKPISQKDENVDEQIVTLKILSSLSNSDCRGIPGNQNHLAKNFFSIERGFIILKGLVVDDIPYLGLYTGPGVVYEDFVKNNPDLKDPDVEQSKENILIINPWTINANLKLVTYFSSFFSFLVSLCMSRNQKNCMLIQEQLELSYEFLYLTISKKNVHCKLRTSCLRLLWSMFFDKDTKTLLSETQQRCYLWDSENNCLEDSLDAPSAKMDILERIHQKPLILDQTIEWIRSLWTSNDLPISCFENESPQNQARFIIGLIRFSKDLLNYGYVNYDFAIEITPYILTLIDRTEKPVKTHWTSQMRFRLNKLKKDRLQNELIEIGIEFFQIKFYAQLDTEVKNKLIEYCKKQENGLEDQNAEVKEDDIQNPNEKKPKKPKNSKKPKKSKKNKKNKNPDEDNEIEEVSLDTVLLNLLFTNSEASLKDKIINLLLSNLDMNNKIIQALNDMVLLPKCPVREAYLEISTHIKECEKGLNTIMFLDPEILQDDQQYENPEIQIIKTQLQSRMKRIKSFLRKKNSKSDRLILQKICKNLLLHKLCLRFFKEEWPWVEKNNKKAKLRDKFLGLYRIIIRTLENFCFVNTENQEIIYEELESIECFKINSIGVKILIAEVIKCRRNNPVSLKIIDKIFKSLSEKPNPMESPEDIMIIKSLIHDESLKFYYTNQTTVIKSLLATRNLHTIFSCETSWDLSKYSSRSIKFFSIMIDIIACCTIFNDYATHQARRMMPFKVMIREMKNTSMLLIKKAYLHFIFYVFFMKSENIDRVLPEPEIEDILETVILEDISNYKVNIDHLKVIALKGMYDPISVNKDPEKKIQIDGKKQKNAKIDSLTREQAEGLEWWKYINSHRPDTPRLSTGLICVIKDITQEYKMSNSFTDNIALILYKIKIHLQGLIDELFIIMHECSEINMEFMIQEITLTMMEIPNFIEEVKETEEQDKEIESTAYKKLLEECQEFIVENHLPFEDFEEAYLTYEEDKISKIDFIFLIKKQLKRSVTINEIELVCKLLDPGSTSDITVTRFRSDVKALFISNPYIVRKERIPVIFVEEPTHEMVSGDFKDFVELIEQQHEEEENDISLMVGSVKTQLIDPALEKNNTEVLVNFIENLSLAFFRPEHKIYLIKILNSILAHELEKQDESNNVETIQNLYSNENVVEICFEEFSKDKIIENTLAALDLLIDLVRNGNMSSKEKILNYLKTSGFGIFSYIRVQFREVQDLLSNAMSKGPLKRRKTLSDDEIIVKTKKKNLISIKLTGKILLFLQSCCNNCYLPFQEFLQVQNPENPVANIDLVSEMGQFLIRMEGIPELKHNKELNNDLADLAIQCLKSLTDCCQGPCHINQILLGQRRRLYEFMNWLFSIDNPNFTEPSVWFSVYKEGINFLNALIEANTNLKNAKIFIRETQLETLSNHSAIIWKQIIEGRERVIYQDNQGVSYCMPIFELTGKYLEDFEKEVVETAFNINILILTLEYLHPKEFRIKLGNIIQAQIQGQIDKEKQVNSNVRPGFKELFYERMTRFFTHKVQDVNFIDFAKAQDFYYSNISSVEINNRGKLAKLFFRVPTMCRYFTEKSQRELITKVIRTSLQEKFEDFCNKSKIYEVEMTHQQKIARYPLLDYFLSKWPLYGIISLIMVICINFILLTTVKRSENSNDWEFDSSINSKGLLASVSVIQIILASLVYICYLIEYLPVIKYRATIYSKGLQNEKYLNSYFNRIKGTELMKEVLIRTETKEIINSIPWLTNIKVIFTDFECFYNLTYLVISILCWKWALLYSILLLDIIKRNKDLKNILRAITLNSNQLFLMTILGIIVIYIFSIVGFISFSSYYSDDFTSVSTITYCDNLINCFISTMFTGIRQNGGIGDALTQPERSDPHYWSLMIYSLLYFAIVINVIFSIVFGIIIDTFGELRDRNQAEQKDIQENCFICGNQRFLFEIKRINWGFHINMEHNPTAYLAFLIYIRHKEVDLCTGTEKYVKEKMEKNDTGFFPLTSLCLETGDDDKEEELDEVKEKIQRILNLTGSLKGQDTE</sequence>
<keyword evidence="4 7" id="KW-0472">Membrane</keyword>
<dbReference type="GO" id="GO:0005220">
    <property type="term" value="F:inositol 1,4,5-trisphosphate-gated calcium channel activity"/>
    <property type="evidence" value="ECO:0007669"/>
    <property type="project" value="InterPro"/>
</dbReference>
<dbReference type="Pfam" id="PF08709">
    <property type="entry name" value="Ins145_P3_rec"/>
    <property type="match status" value="1"/>
</dbReference>
<dbReference type="Pfam" id="PF00520">
    <property type="entry name" value="Ion_trans"/>
    <property type="match status" value="1"/>
</dbReference>
<protein>
    <submittedName>
        <fullName evidence="11">Uncharacterized protein</fullName>
    </submittedName>
</protein>
<dbReference type="Proteomes" id="UP000187209">
    <property type="component" value="Unassembled WGS sequence"/>
</dbReference>
<feature type="region of interest" description="Disordered" evidence="6">
    <location>
        <begin position="1074"/>
        <end position="1115"/>
    </location>
</feature>
<keyword evidence="2 7" id="KW-0812">Transmembrane</keyword>
<feature type="transmembrane region" description="Helical" evidence="7">
    <location>
        <begin position="2374"/>
        <end position="2396"/>
    </location>
</feature>
<gene>
    <name evidence="11" type="ORF">SteCoe_25135</name>
</gene>
<dbReference type="EMBL" id="MPUH01000676">
    <property type="protein sequence ID" value="OMJ75669.1"/>
    <property type="molecule type" value="Genomic_DNA"/>
</dbReference>
<dbReference type="InterPro" id="IPR036300">
    <property type="entry name" value="MIR_dom_sf"/>
</dbReference>
<dbReference type="InterPro" id="IPR005821">
    <property type="entry name" value="Ion_trans_dom"/>
</dbReference>
<dbReference type="InterPro" id="IPR014821">
    <property type="entry name" value="Ins145_P3_rcpt"/>
</dbReference>
<evidence type="ECO:0000256" key="4">
    <source>
        <dbReference type="ARBA" id="ARBA00023136"/>
    </source>
</evidence>
<evidence type="ECO:0000259" key="10">
    <source>
        <dbReference type="Pfam" id="PF08709"/>
    </source>
</evidence>
<dbReference type="GO" id="GO:0005783">
    <property type="term" value="C:endoplasmic reticulum"/>
    <property type="evidence" value="ECO:0007669"/>
    <property type="project" value="InterPro"/>
</dbReference>
<proteinExistence type="predicted"/>
<dbReference type="PANTHER" id="PTHR13715">
    <property type="entry name" value="RYANODINE RECEPTOR AND IP3 RECEPTOR"/>
    <property type="match status" value="1"/>
</dbReference>
<evidence type="ECO:0000256" key="2">
    <source>
        <dbReference type="ARBA" id="ARBA00022692"/>
    </source>
</evidence>
<dbReference type="SUPFAM" id="SSF82109">
    <property type="entry name" value="MIR domain"/>
    <property type="match status" value="2"/>
</dbReference>
<feature type="domain" description="RyR/IP3R Homology associated" evidence="9">
    <location>
        <begin position="1964"/>
        <end position="2065"/>
    </location>
</feature>
<feature type="transmembrane region" description="Helical" evidence="7">
    <location>
        <begin position="2510"/>
        <end position="2532"/>
    </location>
</feature>
<evidence type="ECO:0000256" key="6">
    <source>
        <dbReference type="SAM" id="MobiDB-lite"/>
    </source>
</evidence>
<evidence type="ECO:0000256" key="7">
    <source>
        <dbReference type="SAM" id="Phobius"/>
    </source>
</evidence>
<feature type="coiled-coil region" evidence="5">
    <location>
        <begin position="152"/>
        <end position="183"/>
    </location>
</feature>
<accession>A0A1R2BFZ9</accession>
<feature type="domain" description="Ion transport" evidence="8">
    <location>
        <begin position="2480"/>
        <end position="2621"/>
    </location>
</feature>
<feature type="transmembrane region" description="Helical" evidence="7">
    <location>
        <begin position="2332"/>
        <end position="2354"/>
    </location>
</feature>
<evidence type="ECO:0000256" key="1">
    <source>
        <dbReference type="ARBA" id="ARBA00004141"/>
    </source>
</evidence>
<dbReference type="Gene3D" id="2.80.10.50">
    <property type="match status" value="2"/>
</dbReference>
<dbReference type="InterPro" id="IPR015925">
    <property type="entry name" value="Ryanodine_IP3_receptor"/>
</dbReference>
<evidence type="ECO:0000313" key="11">
    <source>
        <dbReference type="EMBL" id="OMJ75669.1"/>
    </source>
</evidence>
<evidence type="ECO:0000256" key="3">
    <source>
        <dbReference type="ARBA" id="ARBA00022989"/>
    </source>
</evidence>
<dbReference type="GO" id="GO:0016020">
    <property type="term" value="C:membrane"/>
    <property type="evidence" value="ECO:0007669"/>
    <property type="project" value="UniProtKB-SubCell"/>
</dbReference>
<dbReference type="PANTHER" id="PTHR13715:SF99">
    <property type="entry name" value="INOSITOL 1,4,5-TRISPHOSPHATE RECEPTOR-LIKE PROTEIN A"/>
    <property type="match status" value="1"/>
</dbReference>
<feature type="compositionally biased region" description="Basic residues" evidence="6">
    <location>
        <begin position="1089"/>
        <end position="1108"/>
    </location>
</feature>